<keyword evidence="2" id="KW-0812">Transmembrane</keyword>
<evidence type="ECO:0000259" key="3">
    <source>
        <dbReference type="Pfam" id="PF03703"/>
    </source>
</evidence>
<dbReference type="InterPro" id="IPR005182">
    <property type="entry name" value="YdbS-like_PH"/>
</dbReference>
<dbReference type="InterPro" id="IPR014529">
    <property type="entry name" value="UCP026631"/>
</dbReference>
<accession>A0A346NPU9</accession>
<dbReference type="PANTHER" id="PTHR34473">
    <property type="entry name" value="UPF0699 TRANSMEMBRANE PROTEIN YDBS"/>
    <property type="match status" value="1"/>
</dbReference>
<dbReference type="Proteomes" id="UP000262073">
    <property type="component" value="Chromosome"/>
</dbReference>
<evidence type="ECO:0000256" key="1">
    <source>
        <dbReference type="SAM" id="MobiDB-lite"/>
    </source>
</evidence>
<dbReference type="PIRSF" id="PIRSF026631">
    <property type="entry name" value="UCP026631"/>
    <property type="match status" value="1"/>
</dbReference>
<name>A0A346NPU9_9ALTE</name>
<dbReference type="KEGG" id="salm:D0Y50_15040"/>
<reference evidence="4 5" key="1">
    <citation type="submission" date="2018-08" db="EMBL/GenBank/DDBJ databases">
        <title>Salinimonas sediminis sp. nov., a piezophilic bacterium isolated from a deep-sea sediment sample from the New Britain Trench.</title>
        <authorList>
            <person name="Cao J."/>
        </authorList>
    </citation>
    <scope>NUCLEOTIDE SEQUENCE [LARGE SCALE GENOMIC DNA]</scope>
    <source>
        <strain evidence="4 5">N102</strain>
    </source>
</reference>
<dbReference type="OrthoDB" id="155986at2"/>
<dbReference type="AlphaFoldDB" id="A0A346NPU9"/>
<keyword evidence="2" id="KW-0472">Membrane</keyword>
<feature type="domain" description="YdbS-like PH" evidence="3">
    <location>
        <begin position="100"/>
        <end position="179"/>
    </location>
</feature>
<organism evidence="4 5">
    <name type="scientific">Salinimonas sediminis</name>
    <dbReference type="NCBI Taxonomy" id="2303538"/>
    <lineage>
        <taxon>Bacteria</taxon>
        <taxon>Pseudomonadati</taxon>
        <taxon>Pseudomonadota</taxon>
        <taxon>Gammaproteobacteria</taxon>
        <taxon>Alteromonadales</taxon>
        <taxon>Alteromonadaceae</taxon>
        <taxon>Alteromonas/Salinimonas group</taxon>
        <taxon>Salinimonas</taxon>
    </lineage>
</organism>
<keyword evidence="5" id="KW-1185">Reference proteome</keyword>
<feature type="region of interest" description="Disordered" evidence="1">
    <location>
        <begin position="1"/>
        <end position="20"/>
    </location>
</feature>
<evidence type="ECO:0000313" key="4">
    <source>
        <dbReference type="EMBL" id="AXR07556.1"/>
    </source>
</evidence>
<feature type="transmembrane region" description="Helical" evidence="2">
    <location>
        <begin position="401"/>
        <end position="425"/>
    </location>
</feature>
<gene>
    <name evidence="4" type="ORF">D0Y50_15040</name>
</gene>
<evidence type="ECO:0000256" key="2">
    <source>
        <dbReference type="SAM" id="Phobius"/>
    </source>
</evidence>
<dbReference type="RefSeq" id="WP_117317715.1">
    <property type="nucleotide sequence ID" value="NZ_CP031769.1"/>
</dbReference>
<dbReference type="EMBL" id="CP031769">
    <property type="protein sequence ID" value="AXR07556.1"/>
    <property type="molecule type" value="Genomic_DNA"/>
</dbReference>
<feature type="transmembrane region" description="Helical" evidence="2">
    <location>
        <begin position="44"/>
        <end position="68"/>
    </location>
</feature>
<feature type="transmembrane region" description="Helical" evidence="2">
    <location>
        <begin position="216"/>
        <end position="237"/>
    </location>
</feature>
<protein>
    <recommendedName>
        <fullName evidence="3">YdbS-like PH domain-containing protein</fullName>
    </recommendedName>
</protein>
<evidence type="ECO:0000313" key="5">
    <source>
        <dbReference type="Proteomes" id="UP000262073"/>
    </source>
</evidence>
<keyword evidence="2" id="KW-1133">Transmembrane helix</keyword>
<feature type="transmembrane region" description="Helical" evidence="2">
    <location>
        <begin position="271"/>
        <end position="297"/>
    </location>
</feature>
<proteinExistence type="predicted"/>
<feature type="domain" description="YdbS-like PH" evidence="3">
    <location>
        <begin position="449"/>
        <end position="524"/>
    </location>
</feature>
<dbReference type="Pfam" id="PF03703">
    <property type="entry name" value="bPH_2"/>
    <property type="match status" value="2"/>
</dbReference>
<feature type="transmembrane region" description="Helical" evidence="2">
    <location>
        <begin position="431"/>
        <end position="450"/>
    </location>
</feature>
<feature type="transmembrane region" description="Helical" evidence="2">
    <location>
        <begin position="80"/>
        <end position="102"/>
    </location>
</feature>
<sequence>MSINNPQDEPANDVLPDVGSDVSPTDTVQIDTGRQWRRLAPVAIIYFVASSLKKLVQFGLYAIPAIAISFQTTSITQSRWFLPVLGVVCALIIVNALLDYLFYQFRVRNSHVEIKSGVFHRRHINLPFWRIQNVKIERPVYYRLSRFAVVILDTAGSANEEASIVAVTRDYAAQLRAQILNERSDYLAQGEMSEPTPTATPAADERIINTRSIKDLVLHGITNNRVWILLGAMAPFFDELADMAGSYLGRQGLQLEQIVGSDTIAWWQWSLYLFTVLIVIMAIMGLLSVGGALLTYYGYTLSKVNDRYIRRSGLLSKQEVSMRQSRVQVVTIKQDWLDKLLRRANVFFEQNKTGHQPNQELMAPNKLLVPSVTCEQAKQLAADALPGSQVYPRTYSPITRFYLLHNLVVRLLPIALLLGAFAWYAKGYTELALVGGLTLIVMLIVVLRYWRWGYAIDDQYLYVRTGCIGIDYQILPLYKLQQVVFTQSLMMKRRHIASVKLVLASGSVRIVFLPESAAQALVNRLVYETESTSRSWM</sequence>
<dbReference type="PANTHER" id="PTHR34473:SF2">
    <property type="entry name" value="UPF0699 TRANSMEMBRANE PROTEIN YDBT"/>
    <property type="match status" value="1"/>
</dbReference>